<dbReference type="SMART" id="SM00704">
    <property type="entry name" value="ZnF_CDGSH"/>
    <property type="match status" value="2"/>
</dbReference>
<organism evidence="6 7">
    <name type="scientific">Candidatus Segetimicrobium genomatis</name>
    <dbReference type="NCBI Taxonomy" id="2569760"/>
    <lineage>
        <taxon>Bacteria</taxon>
        <taxon>Bacillati</taxon>
        <taxon>Candidatus Sysuimicrobiota</taxon>
        <taxon>Candidatus Sysuimicrobiia</taxon>
        <taxon>Candidatus Sysuimicrobiales</taxon>
        <taxon>Candidatus Segetimicrobiaceae</taxon>
        <taxon>Candidatus Segetimicrobium</taxon>
    </lineage>
</organism>
<feature type="domain" description="Iron-binding zinc finger CDGSH type" evidence="5">
    <location>
        <begin position="191"/>
        <end position="228"/>
    </location>
</feature>
<dbReference type="InterPro" id="IPR052950">
    <property type="entry name" value="CISD"/>
</dbReference>
<gene>
    <name evidence="6" type="ORF">E6H00_17780</name>
</gene>
<sequence>MSTVGSKPAVVVSKNGPYLVTGGVPLSKQSIVPDAEGGSREWKASEAFAPRESYALCRCGHSNTKPFCDGTHKKIAFDGTETASRQPYRELSKLSEGPVLSLTDAESLCASARFCDPNGTVWRQVERTDDDAVRATFIRQVSHCPSGRLAALERSTGKPVEPALPVSIGLIEDPVEGVSGPVWVRGGIPVTSADGFKYEVRNRITLCRCGASKNKPFCDGSHVTVGFRA</sequence>
<dbReference type="InterPro" id="IPR042216">
    <property type="entry name" value="MitoNEET_CISD"/>
</dbReference>
<evidence type="ECO:0000256" key="4">
    <source>
        <dbReference type="ARBA" id="ARBA00023014"/>
    </source>
</evidence>
<evidence type="ECO:0000256" key="2">
    <source>
        <dbReference type="ARBA" id="ARBA00022723"/>
    </source>
</evidence>
<dbReference type="AlphaFoldDB" id="A0A537JSY6"/>
<dbReference type="GO" id="GO:0005737">
    <property type="term" value="C:cytoplasm"/>
    <property type="evidence" value="ECO:0007669"/>
    <property type="project" value="UniProtKB-ARBA"/>
</dbReference>
<evidence type="ECO:0000256" key="1">
    <source>
        <dbReference type="ARBA" id="ARBA00022714"/>
    </source>
</evidence>
<dbReference type="PANTHER" id="PTHR46491">
    <property type="entry name" value="CDGSH IRON SULFUR DOMAIN PROTEIN HOMOLOG"/>
    <property type="match status" value="1"/>
</dbReference>
<keyword evidence="4" id="KW-0411">Iron-sulfur</keyword>
<dbReference type="GO" id="GO:0046872">
    <property type="term" value="F:metal ion binding"/>
    <property type="evidence" value="ECO:0007669"/>
    <property type="project" value="UniProtKB-KW"/>
</dbReference>
<dbReference type="GO" id="GO:0051537">
    <property type="term" value="F:2 iron, 2 sulfur cluster binding"/>
    <property type="evidence" value="ECO:0007669"/>
    <property type="project" value="UniProtKB-KW"/>
</dbReference>
<dbReference type="InterPro" id="IPR016548">
    <property type="entry name" value="UCP009180"/>
</dbReference>
<dbReference type="Gene3D" id="3.40.5.90">
    <property type="entry name" value="CDGSH iron-sulfur domain, mitoNEET-type"/>
    <property type="match status" value="2"/>
</dbReference>
<dbReference type="Pfam" id="PF09360">
    <property type="entry name" value="zf-CDGSH"/>
    <property type="match status" value="2"/>
</dbReference>
<proteinExistence type="predicted"/>
<dbReference type="Pfam" id="PF06902">
    <property type="entry name" value="Fer4_19"/>
    <property type="match status" value="1"/>
</dbReference>
<reference evidence="6 7" key="1">
    <citation type="journal article" date="2019" name="Nat. Microbiol.">
        <title>Mediterranean grassland soil C-N compound turnover is dependent on rainfall and depth, and is mediated by genomically divergent microorganisms.</title>
        <authorList>
            <person name="Diamond S."/>
            <person name="Andeer P.F."/>
            <person name="Li Z."/>
            <person name="Crits-Christoph A."/>
            <person name="Burstein D."/>
            <person name="Anantharaman K."/>
            <person name="Lane K.R."/>
            <person name="Thomas B.C."/>
            <person name="Pan C."/>
            <person name="Northen T.R."/>
            <person name="Banfield J.F."/>
        </authorList>
    </citation>
    <scope>NUCLEOTIDE SEQUENCE [LARGE SCALE GENOMIC DNA]</scope>
    <source>
        <strain evidence="6">NP_3</strain>
    </source>
</reference>
<evidence type="ECO:0000313" key="6">
    <source>
        <dbReference type="EMBL" id="TMI86651.1"/>
    </source>
</evidence>
<dbReference type="InterPro" id="IPR010693">
    <property type="entry name" value="Divergent_4Fe-4S_mono-cluster"/>
</dbReference>
<keyword evidence="3" id="KW-0408">Iron</keyword>
<dbReference type="EMBL" id="VBAK01000191">
    <property type="protein sequence ID" value="TMI86651.1"/>
    <property type="molecule type" value="Genomic_DNA"/>
</dbReference>
<feature type="domain" description="Iron-binding zinc finger CDGSH type" evidence="5">
    <location>
        <begin position="43"/>
        <end position="78"/>
    </location>
</feature>
<keyword evidence="1" id="KW-0001">2Fe-2S</keyword>
<evidence type="ECO:0000256" key="3">
    <source>
        <dbReference type="ARBA" id="ARBA00023004"/>
    </source>
</evidence>
<dbReference type="InterPro" id="IPR018967">
    <property type="entry name" value="FeS-contain_CDGSH-typ"/>
</dbReference>
<evidence type="ECO:0000259" key="5">
    <source>
        <dbReference type="SMART" id="SM00704"/>
    </source>
</evidence>
<name>A0A537JSY6_9BACT</name>
<comment type="caution">
    <text evidence="6">The sequence shown here is derived from an EMBL/GenBank/DDBJ whole genome shotgun (WGS) entry which is preliminary data.</text>
</comment>
<dbReference type="PIRSF" id="PIRSF009180">
    <property type="entry name" value="UCP009180"/>
    <property type="match status" value="1"/>
</dbReference>
<keyword evidence="2" id="KW-0479">Metal-binding</keyword>
<accession>A0A537JSY6</accession>
<dbReference type="Proteomes" id="UP000318509">
    <property type="component" value="Unassembled WGS sequence"/>
</dbReference>
<dbReference type="PANTHER" id="PTHR46491:SF3">
    <property type="entry name" value="CDGSH IRON-SULFUR DOMAIN-CONTAINING PROTEIN 3, MITOCHONDRIAL"/>
    <property type="match status" value="1"/>
</dbReference>
<evidence type="ECO:0000313" key="7">
    <source>
        <dbReference type="Proteomes" id="UP000318509"/>
    </source>
</evidence>
<protein>
    <submittedName>
        <fullName evidence="6">Iron-binding protein</fullName>
    </submittedName>
</protein>